<organism evidence="4 5">
    <name type="scientific">Pseudoscardovia suis</name>
    <dbReference type="NCBI Taxonomy" id="987063"/>
    <lineage>
        <taxon>Bacteria</taxon>
        <taxon>Bacillati</taxon>
        <taxon>Actinomycetota</taxon>
        <taxon>Actinomycetes</taxon>
        <taxon>Bifidobacteriales</taxon>
        <taxon>Bifidobacteriaceae</taxon>
        <taxon>Pseudoscardovia</taxon>
    </lineage>
</organism>
<dbReference type="Proteomes" id="UP000216454">
    <property type="component" value="Unassembled WGS sequence"/>
</dbReference>
<dbReference type="AlphaFoldDB" id="A0A261ERF4"/>
<feature type="compositionally biased region" description="Basic and acidic residues" evidence="2">
    <location>
        <begin position="47"/>
        <end position="72"/>
    </location>
</feature>
<feature type="region of interest" description="Disordered" evidence="2">
    <location>
        <begin position="47"/>
        <end position="77"/>
    </location>
</feature>
<keyword evidence="5" id="KW-1185">Reference proteome</keyword>
<name>A0A261ERF4_9BIFI</name>
<evidence type="ECO:0000256" key="1">
    <source>
        <dbReference type="ARBA" id="ARBA00023004"/>
    </source>
</evidence>
<accession>A0A261ERF4</accession>
<evidence type="ECO:0000256" key="2">
    <source>
        <dbReference type="SAM" id="MobiDB-lite"/>
    </source>
</evidence>
<protein>
    <submittedName>
        <fullName evidence="4">Ferrous iron transport protein A</fullName>
    </submittedName>
</protein>
<dbReference type="SUPFAM" id="SSF50037">
    <property type="entry name" value="C-terminal domain of transcriptional repressors"/>
    <property type="match status" value="1"/>
</dbReference>
<dbReference type="InterPro" id="IPR008988">
    <property type="entry name" value="Transcriptional_repressor_C"/>
</dbReference>
<evidence type="ECO:0000313" key="4">
    <source>
        <dbReference type="EMBL" id="OZG49447.1"/>
    </source>
</evidence>
<dbReference type="SMART" id="SM00899">
    <property type="entry name" value="FeoA"/>
    <property type="match status" value="1"/>
</dbReference>
<dbReference type="Gene3D" id="2.30.30.90">
    <property type="match status" value="1"/>
</dbReference>
<proteinExistence type="predicted"/>
<dbReference type="EMBL" id="MWWQ01000014">
    <property type="protein sequence ID" value="OZG49447.1"/>
    <property type="molecule type" value="Genomic_DNA"/>
</dbReference>
<dbReference type="RefSeq" id="WP_244569186.1">
    <property type="nucleotide sequence ID" value="NZ_MWWQ01000014.1"/>
</dbReference>
<sequence length="156" mass="16970">MGSSEAADTCTLQSAIESAIREFDLRGIDFARGFLYNRNVTKAEVTKMNKPRDSHARAGERVGDVSLRDAKPGRPYTMTGTSLDDRHAFRLEEMGLRKGTMLTVIQRTNFGGRVVASGTQRIAIDGGTARSIFVAPAAGRDSQLAPQHDTADRQEA</sequence>
<reference evidence="4 5" key="1">
    <citation type="journal article" date="2017" name="BMC Genomics">
        <title>Comparative genomic and phylogenomic analyses of the Bifidobacteriaceae family.</title>
        <authorList>
            <person name="Lugli G.A."/>
            <person name="Milani C."/>
            <person name="Turroni F."/>
            <person name="Duranti S."/>
            <person name="Mancabelli L."/>
            <person name="Mangifesta M."/>
            <person name="Ferrario C."/>
            <person name="Modesto M."/>
            <person name="Mattarelli P."/>
            <person name="Jiri K."/>
            <person name="van Sinderen D."/>
            <person name="Ventura M."/>
        </authorList>
    </citation>
    <scope>NUCLEOTIDE SEQUENCE [LARGE SCALE GENOMIC DNA]</scope>
    <source>
        <strain evidence="4 5">DSM 24744</strain>
    </source>
</reference>
<evidence type="ECO:0000259" key="3">
    <source>
        <dbReference type="SMART" id="SM00899"/>
    </source>
</evidence>
<comment type="caution">
    <text evidence="4">The sequence shown here is derived from an EMBL/GenBank/DDBJ whole genome shotgun (WGS) entry which is preliminary data.</text>
</comment>
<feature type="domain" description="Ferrous iron transporter FeoA-like" evidence="3">
    <location>
        <begin position="65"/>
        <end position="136"/>
    </location>
</feature>
<dbReference type="InterPro" id="IPR007167">
    <property type="entry name" value="Fe-transptr_FeoA-like"/>
</dbReference>
<dbReference type="GO" id="GO:0046914">
    <property type="term" value="F:transition metal ion binding"/>
    <property type="evidence" value="ECO:0007669"/>
    <property type="project" value="InterPro"/>
</dbReference>
<keyword evidence="1" id="KW-0408">Iron</keyword>
<evidence type="ECO:0000313" key="5">
    <source>
        <dbReference type="Proteomes" id="UP000216454"/>
    </source>
</evidence>
<dbReference type="Pfam" id="PF04023">
    <property type="entry name" value="FeoA"/>
    <property type="match status" value="1"/>
</dbReference>
<gene>
    <name evidence="4" type="ORF">PSSU_1271</name>
</gene>
<dbReference type="InterPro" id="IPR038157">
    <property type="entry name" value="FeoA_core_dom"/>
</dbReference>